<feature type="domain" description="Integrase catalytic" evidence="1">
    <location>
        <begin position="85"/>
        <end position="173"/>
    </location>
</feature>
<reference evidence="2 3" key="1">
    <citation type="submission" date="2024-02" db="EMBL/GenBank/DDBJ databases">
        <title>High-quality chromosome-scale genome assembly of Pensacola bahiagrass (Paspalum notatum Flugge var. saurae).</title>
        <authorList>
            <person name="Vega J.M."/>
            <person name="Podio M."/>
            <person name="Orjuela J."/>
            <person name="Siena L.A."/>
            <person name="Pessino S.C."/>
            <person name="Combes M.C."/>
            <person name="Mariac C."/>
            <person name="Albertini E."/>
            <person name="Pupilli F."/>
            <person name="Ortiz J.P.A."/>
            <person name="Leblanc O."/>
        </authorList>
    </citation>
    <scope>NUCLEOTIDE SEQUENCE [LARGE SCALE GENOMIC DNA]</scope>
    <source>
        <strain evidence="2">R1</strain>
        <tissue evidence="2">Leaf</tissue>
    </source>
</reference>
<evidence type="ECO:0000259" key="1">
    <source>
        <dbReference type="PROSITE" id="PS50994"/>
    </source>
</evidence>
<dbReference type="InterPro" id="IPR001584">
    <property type="entry name" value="Integrase_cat-core"/>
</dbReference>
<keyword evidence="3" id="KW-1185">Reference proteome</keyword>
<dbReference type="Proteomes" id="UP001341281">
    <property type="component" value="Chromosome 03"/>
</dbReference>
<dbReference type="GO" id="GO:0015074">
    <property type="term" value="P:DNA integration"/>
    <property type="evidence" value="ECO:0007669"/>
    <property type="project" value="InterPro"/>
</dbReference>
<accession>A0AAQ3SZM9</accession>
<gene>
    <name evidence="2" type="ORF">U9M48_013085</name>
</gene>
<dbReference type="InterPro" id="IPR056924">
    <property type="entry name" value="SH3_Tf2-1"/>
</dbReference>
<name>A0AAQ3SZM9_PASNO</name>
<dbReference type="PROSITE" id="PS50994">
    <property type="entry name" value="INTEGRASE"/>
    <property type="match status" value="1"/>
</dbReference>
<dbReference type="Gene3D" id="3.30.420.10">
    <property type="entry name" value="Ribonuclease H-like superfamily/Ribonuclease H"/>
    <property type="match status" value="1"/>
</dbReference>
<dbReference type="InterPro" id="IPR041588">
    <property type="entry name" value="Integrase_H2C2"/>
</dbReference>
<dbReference type="InterPro" id="IPR036397">
    <property type="entry name" value="RNaseH_sf"/>
</dbReference>
<dbReference type="AlphaFoldDB" id="A0AAQ3SZM9"/>
<dbReference type="GO" id="GO:0003676">
    <property type="term" value="F:nucleic acid binding"/>
    <property type="evidence" value="ECO:0007669"/>
    <property type="project" value="InterPro"/>
</dbReference>
<dbReference type="Pfam" id="PF17921">
    <property type="entry name" value="Integrase_H2C2"/>
    <property type="match status" value="1"/>
</dbReference>
<dbReference type="PANTHER" id="PTHR45835:SF99">
    <property type="entry name" value="CHROMO DOMAIN-CONTAINING PROTEIN-RELATED"/>
    <property type="match status" value="1"/>
</dbReference>
<evidence type="ECO:0000313" key="2">
    <source>
        <dbReference type="EMBL" id="WVZ63454.1"/>
    </source>
</evidence>
<dbReference type="Gene3D" id="1.10.340.70">
    <property type="match status" value="1"/>
</dbReference>
<dbReference type="EMBL" id="CP144747">
    <property type="protein sequence ID" value="WVZ63454.1"/>
    <property type="molecule type" value="Genomic_DNA"/>
</dbReference>
<dbReference type="PANTHER" id="PTHR45835">
    <property type="entry name" value="YALI0A06105P"/>
    <property type="match status" value="1"/>
</dbReference>
<dbReference type="InterPro" id="IPR012337">
    <property type="entry name" value="RNaseH-like_sf"/>
</dbReference>
<proteinExistence type="predicted"/>
<sequence>MNKVLSGTRIGSACRMWASIKKLILSEAHDTAYSIHPGSTKMYHDLKERFWWYGMKRAVAEYVAVCDTCQRVKAEHQRPAGLLQPLKIPEWKWEEISMDFIVGLPRTQKGYNSIWVVVDRLTKVAHFIPVNTTYLGARLAELYISRIVCLHGVPKRIISDRGSQFTSRFWEQLHDSLDSKLRFKTKHITHGPMFSYNNSYQASLKKSPFEALYGRRCRTPLFWNQTGEKQVFGPDLIKDAEQQIKMVRENLRVAQSRQKSYADVRRRDLTFKVDDFVYLKVSPMRGIRRFNMKGKLAPRYIGPFKIVERKGEVAYKLELPPNLSGIHNVFHVSQLKKCLRVPKNKHHRKVRMCRRI</sequence>
<dbReference type="Pfam" id="PF24626">
    <property type="entry name" value="SH3_Tf2-1"/>
    <property type="match status" value="1"/>
</dbReference>
<protein>
    <recommendedName>
        <fullName evidence="1">Integrase catalytic domain-containing protein</fullName>
    </recommendedName>
</protein>
<organism evidence="2 3">
    <name type="scientific">Paspalum notatum var. saurae</name>
    <dbReference type="NCBI Taxonomy" id="547442"/>
    <lineage>
        <taxon>Eukaryota</taxon>
        <taxon>Viridiplantae</taxon>
        <taxon>Streptophyta</taxon>
        <taxon>Embryophyta</taxon>
        <taxon>Tracheophyta</taxon>
        <taxon>Spermatophyta</taxon>
        <taxon>Magnoliopsida</taxon>
        <taxon>Liliopsida</taxon>
        <taxon>Poales</taxon>
        <taxon>Poaceae</taxon>
        <taxon>PACMAD clade</taxon>
        <taxon>Panicoideae</taxon>
        <taxon>Andropogonodae</taxon>
        <taxon>Paspaleae</taxon>
        <taxon>Paspalinae</taxon>
        <taxon>Paspalum</taxon>
    </lineage>
</organism>
<dbReference type="SUPFAM" id="SSF53098">
    <property type="entry name" value="Ribonuclease H-like"/>
    <property type="match status" value="1"/>
</dbReference>
<evidence type="ECO:0000313" key="3">
    <source>
        <dbReference type="Proteomes" id="UP001341281"/>
    </source>
</evidence>